<dbReference type="Proteomes" id="UP000271889">
    <property type="component" value="Unassembled WGS sequence"/>
</dbReference>
<sequence length="57" mass="7130">MPPAIRKRRFRVRYARKKRNFRRNRKNFRTKCTSRRPEQPIPQRNNSSWKSLKSSKK</sequence>
<name>A0A3P6S1H4_CYLGO</name>
<feature type="compositionally biased region" description="Basic residues" evidence="1">
    <location>
        <begin position="1"/>
        <end position="34"/>
    </location>
</feature>
<feature type="region of interest" description="Disordered" evidence="1">
    <location>
        <begin position="1"/>
        <end position="57"/>
    </location>
</feature>
<feature type="compositionally biased region" description="Low complexity" evidence="1">
    <location>
        <begin position="47"/>
        <end position="57"/>
    </location>
</feature>
<proteinExistence type="predicted"/>
<keyword evidence="3" id="KW-1185">Reference proteome</keyword>
<evidence type="ECO:0000313" key="3">
    <source>
        <dbReference type="Proteomes" id="UP000271889"/>
    </source>
</evidence>
<evidence type="ECO:0000256" key="1">
    <source>
        <dbReference type="SAM" id="MobiDB-lite"/>
    </source>
</evidence>
<dbReference type="AlphaFoldDB" id="A0A3P6S1H4"/>
<protein>
    <submittedName>
        <fullName evidence="2">Uncharacterized protein</fullName>
    </submittedName>
</protein>
<accession>A0A3P6S1H4</accession>
<evidence type="ECO:0000313" key="2">
    <source>
        <dbReference type="EMBL" id="VDK61300.1"/>
    </source>
</evidence>
<gene>
    <name evidence="2" type="ORF">CGOC_LOCUS5266</name>
</gene>
<reference evidence="2 3" key="1">
    <citation type="submission" date="2018-11" db="EMBL/GenBank/DDBJ databases">
        <authorList>
            <consortium name="Pathogen Informatics"/>
        </authorList>
    </citation>
    <scope>NUCLEOTIDE SEQUENCE [LARGE SCALE GENOMIC DNA]</scope>
</reference>
<dbReference type="EMBL" id="UYRV01015726">
    <property type="protein sequence ID" value="VDK61300.1"/>
    <property type="molecule type" value="Genomic_DNA"/>
</dbReference>
<organism evidence="2 3">
    <name type="scientific">Cylicostephanus goldi</name>
    <name type="common">Nematode worm</name>
    <dbReference type="NCBI Taxonomy" id="71465"/>
    <lineage>
        <taxon>Eukaryota</taxon>
        <taxon>Metazoa</taxon>
        <taxon>Ecdysozoa</taxon>
        <taxon>Nematoda</taxon>
        <taxon>Chromadorea</taxon>
        <taxon>Rhabditida</taxon>
        <taxon>Rhabditina</taxon>
        <taxon>Rhabditomorpha</taxon>
        <taxon>Strongyloidea</taxon>
        <taxon>Strongylidae</taxon>
        <taxon>Cylicostephanus</taxon>
    </lineage>
</organism>